<dbReference type="PANTHER" id="PTHR43056">
    <property type="entry name" value="PEPTIDASE S9 PROLYL OLIGOPEPTIDASE"/>
    <property type="match status" value="1"/>
</dbReference>
<evidence type="ECO:0000313" key="4">
    <source>
        <dbReference type="EMBL" id="MYM66567.1"/>
    </source>
</evidence>
<dbReference type="PANTHER" id="PTHR43056:SF10">
    <property type="entry name" value="COCE_NOND FAMILY, PUTATIVE (AFU_ORTHOLOGUE AFUA_7G00600)-RELATED"/>
    <property type="match status" value="1"/>
</dbReference>
<proteinExistence type="predicted"/>
<feature type="chain" id="PRO_5031355726" evidence="2">
    <location>
        <begin position="21"/>
        <end position="649"/>
    </location>
</feature>
<dbReference type="InterPro" id="IPR029058">
    <property type="entry name" value="AB_hydrolase_fold"/>
</dbReference>
<sequence length="649" mass="72067">MKKSALALAVLASALLSAHAQNSLPSETPDEFKAPVDSFDYVKRSVMIPMRDGVKLNTVIVIPRKARNAPMLLTRTPYNAAEMTNHAESSQMESILQGYDNEAAIIARGGYIRVVQDVRGKYGSEGDYVMNRPMAGTALNPTQVDHSTDAWDTIEWLTKNVPESNGKVGIIGGSYDGYLPLIALVNPHPALKVAVPMNPMVDGWRGDDWFHNGAFRQINLPYILEQGVTRRNEARWFTSHYDDYDVYLRAGSAGELARQRGLDQSGFWRKVVAHPSYDEFWQSQAVDKILAKQPVTVPTMLVHSLWDAEDIYGAIAVYKAMKPNDKDNKVYLVMGPWDHGGQSGDGNKLGPVKFNSDTGLLFREEILRPFLDRYLKDDAPFINLAPVTAFETGINKWRALERWPAGCLSGCAITPATLRLAANAKLNLTNAAPVPLGAPAQKNGYDEYISDPAKPVPFRQRPILPVGYDEAKGQTWSRWLADDQREASGRTDVLTYTSGVLTAPVKIAGEPIANLLASTSGSDADWVVKLIDVYPDQVAAQPEMGGYQLMISADIFRGRYRESLSTAKPITANTPLAYRFALPTANHVFLPGHRIMVQIQSSWFPLYDRNPQTFVQNIFYAQPADYKKATQRIYHDSYIELPLVSATVR</sequence>
<name>A0A7X4GN45_9BURK</name>
<dbReference type="RefSeq" id="WP_161013129.1">
    <property type="nucleotide sequence ID" value="NZ_WWCK01000002.1"/>
</dbReference>
<dbReference type="SUPFAM" id="SSF49785">
    <property type="entry name" value="Galactose-binding domain-like"/>
    <property type="match status" value="1"/>
</dbReference>
<protein>
    <submittedName>
        <fullName evidence="4">CocE/NonD family hydrolase</fullName>
    </submittedName>
</protein>
<reference evidence="4 5" key="1">
    <citation type="submission" date="2019-12" db="EMBL/GenBank/DDBJ databases">
        <title>Novel species isolated from a subtropical stream in China.</title>
        <authorList>
            <person name="Lu H."/>
        </authorList>
    </citation>
    <scope>NUCLEOTIDE SEQUENCE [LARGE SCALE GENOMIC DNA]</scope>
    <source>
        <strain evidence="4 5">FT55W</strain>
    </source>
</reference>
<gene>
    <name evidence="4" type="ORF">GTP45_06905</name>
</gene>
<dbReference type="Pfam" id="PF02129">
    <property type="entry name" value="Peptidase_S15"/>
    <property type="match status" value="1"/>
</dbReference>
<dbReference type="GO" id="GO:0008239">
    <property type="term" value="F:dipeptidyl-peptidase activity"/>
    <property type="evidence" value="ECO:0007669"/>
    <property type="project" value="InterPro"/>
</dbReference>
<dbReference type="EMBL" id="WWCK01000002">
    <property type="protein sequence ID" value="MYM66567.1"/>
    <property type="molecule type" value="Genomic_DNA"/>
</dbReference>
<dbReference type="InterPro" id="IPR005674">
    <property type="entry name" value="CocE/Ser_esterase"/>
</dbReference>
<dbReference type="SUPFAM" id="SSF53474">
    <property type="entry name" value="alpha/beta-Hydrolases"/>
    <property type="match status" value="1"/>
</dbReference>
<dbReference type="NCBIfam" id="TIGR00976">
    <property type="entry name" value="CocE_NonD"/>
    <property type="match status" value="1"/>
</dbReference>
<feature type="signal peptide" evidence="2">
    <location>
        <begin position="1"/>
        <end position="20"/>
    </location>
</feature>
<dbReference type="InterPro" id="IPR000383">
    <property type="entry name" value="Xaa-Pro-like_dom"/>
</dbReference>
<evidence type="ECO:0000313" key="5">
    <source>
        <dbReference type="Proteomes" id="UP000450012"/>
    </source>
</evidence>
<dbReference type="AlphaFoldDB" id="A0A7X4GN45"/>
<keyword evidence="1 4" id="KW-0378">Hydrolase</keyword>
<evidence type="ECO:0000259" key="3">
    <source>
        <dbReference type="SMART" id="SM00939"/>
    </source>
</evidence>
<dbReference type="Gene3D" id="2.60.120.260">
    <property type="entry name" value="Galactose-binding domain-like"/>
    <property type="match status" value="1"/>
</dbReference>
<keyword evidence="2" id="KW-0732">Signal</keyword>
<feature type="domain" description="Xaa-Pro dipeptidyl-peptidase C-terminal" evidence="3">
    <location>
        <begin position="368"/>
        <end position="640"/>
    </location>
</feature>
<evidence type="ECO:0000256" key="2">
    <source>
        <dbReference type="SAM" id="SignalP"/>
    </source>
</evidence>
<dbReference type="Pfam" id="PF08530">
    <property type="entry name" value="PepX_C"/>
    <property type="match status" value="1"/>
</dbReference>
<organism evidence="4 5">
    <name type="scientific">Duganella rivi</name>
    <dbReference type="NCBI Taxonomy" id="2666083"/>
    <lineage>
        <taxon>Bacteria</taxon>
        <taxon>Pseudomonadati</taxon>
        <taxon>Pseudomonadota</taxon>
        <taxon>Betaproteobacteria</taxon>
        <taxon>Burkholderiales</taxon>
        <taxon>Oxalobacteraceae</taxon>
        <taxon>Telluria group</taxon>
        <taxon>Duganella</taxon>
    </lineage>
</organism>
<keyword evidence="5" id="KW-1185">Reference proteome</keyword>
<dbReference type="SMART" id="SM00939">
    <property type="entry name" value="PepX_C"/>
    <property type="match status" value="1"/>
</dbReference>
<comment type="caution">
    <text evidence="4">The sequence shown here is derived from an EMBL/GenBank/DDBJ whole genome shotgun (WGS) entry which is preliminary data.</text>
</comment>
<dbReference type="Gene3D" id="1.10.3020.10">
    <property type="entry name" value="alpha-amino acid ester hydrolase ( Helical cap domain)"/>
    <property type="match status" value="1"/>
</dbReference>
<evidence type="ECO:0000256" key="1">
    <source>
        <dbReference type="ARBA" id="ARBA00022801"/>
    </source>
</evidence>
<dbReference type="Proteomes" id="UP000450012">
    <property type="component" value="Unassembled WGS sequence"/>
</dbReference>
<dbReference type="InterPro" id="IPR050585">
    <property type="entry name" value="Xaa-Pro_dipeptidyl-ppase/CocE"/>
</dbReference>
<dbReference type="InterPro" id="IPR013736">
    <property type="entry name" value="Xaa-Pro_dipept_C"/>
</dbReference>
<dbReference type="InterPro" id="IPR008979">
    <property type="entry name" value="Galactose-bd-like_sf"/>
</dbReference>
<dbReference type="Gene3D" id="3.40.50.1820">
    <property type="entry name" value="alpha/beta hydrolase"/>
    <property type="match status" value="1"/>
</dbReference>
<accession>A0A7X4GN45</accession>